<reference evidence="3 4" key="1">
    <citation type="submission" date="2021-08" db="EMBL/GenBank/DDBJ databases">
        <title>WGS assembly of Ceratopteris richardii.</title>
        <authorList>
            <person name="Marchant D.B."/>
            <person name="Chen G."/>
            <person name="Jenkins J."/>
            <person name="Shu S."/>
            <person name="Leebens-Mack J."/>
            <person name="Grimwood J."/>
            <person name="Schmutz J."/>
            <person name="Soltis P."/>
            <person name="Soltis D."/>
            <person name="Chen Z.-H."/>
        </authorList>
    </citation>
    <scope>NUCLEOTIDE SEQUENCE [LARGE SCALE GENOMIC DNA]</scope>
    <source>
        <strain evidence="3">Whitten #5841</strain>
        <tissue evidence="3">Leaf</tissue>
    </source>
</reference>
<dbReference type="Pfam" id="PF12874">
    <property type="entry name" value="zf-met"/>
    <property type="match status" value="2"/>
</dbReference>
<dbReference type="InterPro" id="IPR036236">
    <property type="entry name" value="Znf_C2H2_sf"/>
</dbReference>
<evidence type="ECO:0000313" key="3">
    <source>
        <dbReference type="EMBL" id="KAH7294888.1"/>
    </source>
</evidence>
<feature type="domain" description="C2H2-type" evidence="2">
    <location>
        <begin position="283"/>
        <end position="306"/>
    </location>
</feature>
<dbReference type="SUPFAM" id="SSF57667">
    <property type="entry name" value="beta-beta-alpha zinc fingers"/>
    <property type="match status" value="2"/>
</dbReference>
<dbReference type="OrthoDB" id="434647at2759"/>
<dbReference type="PANTHER" id="PTHR47487:SF12">
    <property type="entry name" value="GLUTENIN, HIGH MOLECULAR WEIGHT SUBUNIT DX5-LIKE"/>
    <property type="match status" value="1"/>
</dbReference>
<dbReference type="Proteomes" id="UP000825935">
    <property type="component" value="Chromosome 27"/>
</dbReference>
<feature type="compositionally biased region" description="Basic and acidic residues" evidence="1">
    <location>
        <begin position="1"/>
        <end position="10"/>
    </location>
</feature>
<accession>A0A8T2RH07</accession>
<evidence type="ECO:0000259" key="2">
    <source>
        <dbReference type="Pfam" id="PF12874"/>
    </source>
</evidence>
<feature type="compositionally biased region" description="Basic and acidic residues" evidence="1">
    <location>
        <begin position="314"/>
        <end position="326"/>
    </location>
</feature>
<feature type="compositionally biased region" description="Basic and acidic residues" evidence="1">
    <location>
        <begin position="333"/>
        <end position="343"/>
    </location>
</feature>
<dbReference type="AlphaFoldDB" id="A0A8T2RH07"/>
<dbReference type="EMBL" id="CM035432">
    <property type="protein sequence ID" value="KAH7294888.1"/>
    <property type="molecule type" value="Genomic_DNA"/>
</dbReference>
<feature type="compositionally biased region" description="Polar residues" evidence="1">
    <location>
        <begin position="19"/>
        <end position="30"/>
    </location>
</feature>
<proteinExistence type="predicted"/>
<feature type="region of interest" description="Disordered" evidence="1">
    <location>
        <begin position="305"/>
        <end position="364"/>
    </location>
</feature>
<dbReference type="Gene3D" id="3.30.160.60">
    <property type="entry name" value="Classic Zinc Finger"/>
    <property type="match status" value="2"/>
</dbReference>
<sequence>MDPSRLRDSALDAYARSRQPPSMSFSTSLPSGQSYYTLESLEAAASLPLPKSSLPPPAALLPSEQDRLLRLDPQTRALLAEREALDARARLIAAEKEALLRRGVPTTNLPADRRLDALAALEARGRLSYEELQALDLRARSLPHGMDVRPQESFLLPLDSRDRVPARGAGMHLGIPRQEPIVGPRGPPYIPSLDSLNGRRDLAAVRAFAAPRESYPFREGARPSHSLYSAPNNRHHPGGVREPVPARRFPPQEVGRKESRPVTTSRALQKPKTKPTPQESEGWCAVCKIDCQSKKNLHVHVIGKKHKAAVEGPAVDKTEEAPDEKSSPSSSQAEKKRASDGKAEVSNSAKRVKTTTDSTVDEKKVEAEGVKAADVKTQLDKPDPSMPVCEVCNIFTTGKKNLEIHLKGKKHAARVKELADKA</sequence>
<dbReference type="InterPro" id="IPR013087">
    <property type="entry name" value="Znf_C2H2_type"/>
</dbReference>
<feature type="domain" description="C2H2-type" evidence="2">
    <location>
        <begin position="388"/>
        <end position="411"/>
    </location>
</feature>
<comment type="caution">
    <text evidence="3">The sequence shown here is derived from an EMBL/GenBank/DDBJ whole genome shotgun (WGS) entry which is preliminary data.</text>
</comment>
<evidence type="ECO:0000256" key="1">
    <source>
        <dbReference type="SAM" id="MobiDB-lite"/>
    </source>
</evidence>
<gene>
    <name evidence="3" type="ORF">KP509_27G023200</name>
</gene>
<organism evidence="3 4">
    <name type="scientific">Ceratopteris richardii</name>
    <name type="common">Triangle waterfern</name>
    <dbReference type="NCBI Taxonomy" id="49495"/>
    <lineage>
        <taxon>Eukaryota</taxon>
        <taxon>Viridiplantae</taxon>
        <taxon>Streptophyta</taxon>
        <taxon>Embryophyta</taxon>
        <taxon>Tracheophyta</taxon>
        <taxon>Polypodiopsida</taxon>
        <taxon>Polypodiidae</taxon>
        <taxon>Polypodiales</taxon>
        <taxon>Pteridineae</taxon>
        <taxon>Pteridaceae</taxon>
        <taxon>Parkerioideae</taxon>
        <taxon>Ceratopteris</taxon>
    </lineage>
</organism>
<feature type="region of interest" description="Disordered" evidence="1">
    <location>
        <begin position="216"/>
        <end position="281"/>
    </location>
</feature>
<keyword evidence="4" id="KW-1185">Reference proteome</keyword>
<evidence type="ECO:0000313" key="4">
    <source>
        <dbReference type="Proteomes" id="UP000825935"/>
    </source>
</evidence>
<protein>
    <recommendedName>
        <fullName evidence="2">C2H2-type domain-containing protein</fullName>
    </recommendedName>
</protein>
<feature type="region of interest" description="Disordered" evidence="1">
    <location>
        <begin position="1"/>
        <end position="30"/>
    </location>
</feature>
<dbReference type="PANTHER" id="PTHR47487">
    <property type="entry name" value="OS06G0651300 PROTEIN-RELATED"/>
    <property type="match status" value="1"/>
</dbReference>
<dbReference type="EMBL" id="CM035432">
    <property type="protein sequence ID" value="KAH7294889.1"/>
    <property type="molecule type" value="Genomic_DNA"/>
</dbReference>
<name>A0A8T2RH07_CERRI</name>